<evidence type="ECO:0000256" key="5">
    <source>
        <dbReference type="ARBA" id="ARBA00023180"/>
    </source>
</evidence>
<proteinExistence type="inferred from homology"/>
<dbReference type="Gene3D" id="2.60.40.1760">
    <property type="entry name" value="glycosyl hydrolase (family 31)"/>
    <property type="match status" value="1"/>
</dbReference>
<comment type="caution">
    <text evidence="9">The sequence shown here is derived from an EMBL/GenBank/DDBJ whole genome shotgun (WGS) entry which is preliminary data.</text>
</comment>
<comment type="similarity">
    <text evidence="2 7">Belongs to the glycosyl hydrolase 31 family.</text>
</comment>
<gene>
    <name evidence="9" type="ORF">M9Y10_006900</name>
</gene>
<evidence type="ECO:0000256" key="1">
    <source>
        <dbReference type="ARBA" id="ARBA00004881"/>
    </source>
</evidence>
<dbReference type="Proteomes" id="UP001470230">
    <property type="component" value="Unassembled WGS sequence"/>
</dbReference>
<reference evidence="9 10" key="1">
    <citation type="submission" date="2024-04" db="EMBL/GenBank/DDBJ databases">
        <title>Tritrichomonas musculus Genome.</title>
        <authorList>
            <person name="Alves-Ferreira E."/>
            <person name="Grigg M."/>
            <person name="Lorenzi H."/>
            <person name="Galac M."/>
        </authorList>
    </citation>
    <scope>NUCLEOTIDE SEQUENCE [LARGE SCALE GENOMIC DNA]</scope>
    <source>
        <strain evidence="9 10">EAF2021</strain>
    </source>
</reference>
<keyword evidence="4 7" id="KW-0378">Hydrolase</keyword>
<evidence type="ECO:0000256" key="2">
    <source>
        <dbReference type="ARBA" id="ARBA00007806"/>
    </source>
</evidence>
<keyword evidence="10" id="KW-1185">Reference proteome</keyword>
<dbReference type="SUPFAM" id="SSF51445">
    <property type="entry name" value="(Trans)glycosidases"/>
    <property type="match status" value="1"/>
</dbReference>
<dbReference type="PANTHER" id="PTHR22762">
    <property type="entry name" value="ALPHA-GLUCOSIDASE"/>
    <property type="match status" value="1"/>
</dbReference>
<keyword evidence="5" id="KW-0325">Glycoprotein</keyword>
<comment type="pathway">
    <text evidence="1">Glycan metabolism.</text>
</comment>
<dbReference type="InterPro" id="IPR000322">
    <property type="entry name" value="Glyco_hydro_31_TIM"/>
</dbReference>
<dbReference type="Pfam" id="PF01055">
    <property type="entry name" value="Glyco_hydro_31_2nd"/>
    <property type="match status" value="1"/>
</dbReference>
<protein>
    <recommendedName>
        <fullName evidence="8">Glycoside hydrolase family 31 TIM barrel domain-containing protein</fullName>
    </recommendedName>
</protein>
<dbReference type="InterPro" id="IPR013780">
    <property type="entry name" value="Glyco_hydro_b"/>
</dbReference>
<evidence type="ECO:0000259" key="8">
    <source>
        <dbReference type="Pfam" id="PF01055"/>
    </source>
</evidence>
<organism evidence="9 10">
    <name type="scientific">Tritrichomonas musculus</name>
    <dbReference type="NCBI Taxonomy" id="1915356"/>
    <lineage>
        <taxon>Eukaryota</taxon>
        <taxon>Metamonada</taxon>
        <taxon>Parabasalia</taxon>
        <taxon>Tritrichomonadida</taxon>
        <taxon>Tritrichomonadidae</taxon>
        <taxon>Tritrichomonas</taxon>
    </lineage>
</organism>
<keyword evidence="6 7" id="KW-0326">Glycosidase</keyword>
<keyword evidence="3" id="KW-0732">Signal</keyword>
<dbReference type="PANTHER" id="PTHR22762:SF54">
    <property type="entry name" value="BCDNA.GH04962"/>
    <property type="match status" value="1"/>
</dbReference>
<dbReference type="Gene3D" id="2.60.40.1180">
    <property type="entry name" value="Golgi alpha-mannosidase II"/>
    <property type="match status" value="1"/>
</dbReference>
<accession>A0ABR2JFE7</accession>
<evidence type="ECO:0000313" key="9">
    <source>
        <dbReference type="EMBL" id="KAK8876679.1"/>
    </source>
</evidence>
<feature type="domain" description="Glycoside hydrolase family 31 TIM barrel" evidence="8">
    <location>
        <begin position="293"/>
        <end position="669"/>
    </location>
</feature>
<evidence type="ECO:0000256" key="6">
    <source>
        <dbReference type="ARBA" id="ARBA00023295"/>
    </source>
</evidence>
<dbReference type="Gene3D" id="3.20.20.80">
    <property type="entry name" value="Glycosidases"/>
    <property type="match status" value="1"/>
</dbReference>
<sequence>MIQDMLYRFNGQDWSSGIRSIHSNMEVDHHTFTCNNNSVAFSVFDSDNQNEKEEYLIVMYRLTCGPIRFICESKQRHFNPSLEDSIITQEELYSVEPLRAIDIAKEYVMMEYNDNISVTITYKPFHLTIFDQTSSIKLLKINSNSMLSIKQNSFDISFYSNNENPVRLIGLPARDSHVFLKPTIESSDERPNNNIKSEPYRIFNCDTGGFRPPKEYSVYGAINFLQSESSALFYSNSSDTFVDLIKRTSGSEKDRVDAHFLSNSGPLDIFLYIGNRLSTTAQFVKMTGPTFFPSISNFGFGHSKWGIKDEEEAESIMKLYDDSNVYFDTFWLDIDHLDSNMPFTVNAHNFPHYNELIEKLQSNGLHRNVAIIEDPHLPYDKGHEISDDCLKKGLEVKTRDNKTFVGVCWPGDSIYPDFLNEECRAWWGTKVPLNVNQWNDMNEPSVFNSLENTMPRDNIHKCRHDKLNDRRIELLRKSSIEKLEQVYSQACNSCTYNDKENIINDDHNKDVYYSSVHHQDVHNVYGHYHCLSTFNGVKERTRKKGSEKEDSKRPFVLTRSYFAGTSRHAAVWTGDQPSTLNDLQTSLHQICTASLCGMPYLGADIGGFFGNPSENLLDLWFVNSVWFYPFLRLHGEIQTKDRQQLVASSDLIKLALNERYLFVPYWYTMFYQLHINKKYDKSEANLAVRFAFVDFPDVFGVYDDNYSCCEHSFVGDSLLVSPVYKYDSNSEEFEFGNQKVETFVNDRYFNLRKILGNIMNQNNNILSSLNIDSALNKKLLPLFIKKGKIVPIFTTPAKSIALCKNGKISLIVAVDQNNKADGCLFLDDGDTFNFESGDFAYRRFSFNNGKIQNASLRENQPNVELNDYLVHAEIGTFIIIQDNEHVIIKSDFNLKVVDDWEIDLL</sequence>
<evidence type="ECO:0000313" key="10">
    <source>
        <dbReference type="Proteomes" id="UP001470230"/>
    </source>
</evidence>
<evidence type="ECO:0000256" key="7">
    <source>
        <dbReference type="RuleBase" id="RU361185"/>
    </source>
</evidence>
<dbReference type="InterPro" id="IPR017853">
    <property type="entry name" value="GH"/>
</dbReference>
<name>A0ABR2JFE7_9EUKA</name>
<dbReference type="EMBL" id="JAPFFF010000012">
    <property type="protein sequence ID" value="KAK8876679.1"/>
    <property type="molecule type" value="Genomic_DNA"/>
</dbReference>
<evidence type="ECO:0000256" key="3">
    <source>
        <dbReference type="ARBA" id="ARBA00022729"/>
    </source>
</evidence>
<evidence type="ECO:0000256" key="4">
    <source>
        <dbReference type="ARBA" id="ARBA00022801"/>
    </source>
</evidence>